<gene>
    <name evidence="1" type="ORF">RhiirA1_402470</name>
</gene>
<evidence type="ECO:0000313" key="2">
    <source>
        <dbReference type="Proteomes" id="UP000232688"/>
    </source>
</evidence>
<dbReference type="Proteomes" id="UP000232688">
    <property type="component" value="Unassembled WGS sequence"/>
</dbReference>
<evidence type="ECO:0000313" key="1">
    <source>
        <dbReference type="EMBL" id="PKC55991.1"/>
    </source>
</evidence>
<reference evidence="1 2" key="1">
    <citation type="submission" date="2017-10" db="EMBL/GenBank/DDBJ databases">
        <title>Extensive intraspecific genome diversity in a model arbuscular mycorrhizal fungus.</title>
        <authorList>
            <person name="Chen E.C.H."/>
            <person name="Morin E."/>
            <person name="Baudet D."/>
            <person name="Noel J."/>
            <person name="Ndikumana S."/>
            <person name="Charron P."/>
            <person name="St-Onge C."/>
            <person name="Giorgi J."/>
            <person name="Grigoriev I.V."/>
            <person name="Roux C."/>
            <person name="Martin F.M."/>
            <person name="Corradi N."/>
        </authorList>
    </citation>
    <scope>NUCLEOTIDE SEQUENCE [LARGE SCALE GENOMIC DNA]</scope>
    <source>
        <strain evidence="1 2">A1</strain>
    </source>
</reference>
<name>A0A2N0QY89_9GLOM</name>
<proteinExistence type="predicted"/>
<dbReference type="VEuPathDB" id="FungiDB:RhiirA1_402470"/>
<accession>A0A2N0QY89</accession>
<dbReference type="AlphaFoldDB" id="A0A2N0QY89"/>
<dbReference type="EMBL" id="LLXH01002335">
    <property type="protein sequence ID" value="PKC55991.1"/>
    <property type="molecule type" value="Genomic_DNA"/>
</dbReference>
<organism evidence="1 2">
    <name type="scientific">Rhizophagus irregularis</name>
    <dbReference type="NCBI Taxonomy" id="588596"/>
    <lineage>
        <taxon>Eukaryota</taxon>
        <taxon>Fungi</taxon>
        <taxon>Fungi incertae sedis</taxon>
        <taxon>Mucoromycota</taxon>
        <taxon>Glomeromycotina</taxon>
        <taxon>Glomeromycetes</taxon>
        <taxon>Glomerales</taxon>
        <taxon>Glomeraceae</taxon>
        <taxon>Rhizophagus</taxon>
    </lineage>
</organism>
<comment type="caution">
    <text evidence="1">The sequence shown here is derived from an EMBL/GenBank/DDBJ whole genome shotgun (WGS) entry which is preliminary data.</text>
</comment>
<sequence>MKKNIEECRRKYKKKGSRLQQVKKKYFFFYKFQTPFRTTSGLSWMLFQTSFFVCHFRLISDLLDAILNRYLGKFWVFANFWKSISLRDIGFSSWILTYQFYILKCWIASVFLGEFQNIHPMYEILISNFEL</sequence>
<reference evidence="1 2" key="2">
    <citation type="submission" date="2017-10" db="EMBL/GenBank/DDBJ databases">
        <title>Genome analyses suggest a sexual origin of heterokaryosis in a supposedly ancient asexual fungus.</title>
        <authorList>
            <person name="Corradi N."/>
            <person name="Sedzielewska K."/>
            <person name="Noel J."/>
            <person name="Charron P."/>
            <person name="Farinelli L."/>
            <person name="Marton T."/>
            <person name="Kruger M."/>
            <person name="Pelin A."/>
            <person name="Brachmann A."/>
            <person name="Corradi N."/>
        </authorList>
    </citation>
    <scope>NUCLEOTIDE SEQUENCE [LARGE SCALE GENOMIC DNA]</scope>
    <source>
        <strain evidence="1 2">A1</strain>
    </source>
</reference>
<protein>
    <submittedName>
        <fullName evidence="1">Uncharacterized protein</fullName>
    </submittedName>
</protein>